<feature type="transmembrane region" description="Helical" evidence="2">
    <location>
        <begin position="468"/>
        <end position="486"/>
    </location>
</feature>
<keyword evidence="5" id="KW-1185">Reference proteome</keyword>
<sequence length="495" mass="50487">MKSFKRMAAVAAVAVAGPTILTATPAMAADQPAVVVPDVAPKDDAADAGTPTPAVPDVQTPAPVPVPAPAVPAPAVPDVQAPAPQPAPVADKAAKDAKSDEDAQDAESDGILMGPDVTVAGIPKNGFKADGSWTPLQVTVDNGGHVAVPNYTPTLSVDGYGGTFKPSQVKVEWKTAGGTWQSAKLTQGEAFGSSLQYSFGTDPTLAKATSYTVDVRIAFAAGTTVMPFDLVSAGYSRVGNHVNYSPSAWYNAKIVGAVDDRENPFVEGPALTVNGVPETIKAGGDWTNLSVRVDNSGKEALKGFDVGLVLARPDWVKMKPSQIKVEVLSKDKNGKAGWHEAEVWSEEESVFFGIDLAGGPVAAGQSFDVQFRIRFAADAPLGAVSIFSWGSSQVGPDTPTPWADSRSRARLTTIVAASTNTGGNGNQTKPNGGAKPITDTTGNTGTTGPTGATGGELAATGSDPATTWALGGAGVALAMGAALVAGTGRRRRTTA</sequence>
<feature type="compositionally biased region" description="Basic and acidic residues" evidence="1">
    <location>
        <begin position="92"/>
        <end position="101"/>
    </location>
</feature>
<feature type="region of interest" description="Disordered" evidence="1">
    <location>
        <begin position="38"/>
        <end position="115"/>
    </location>
</feature>
<evidence type="ECO:0000313" key="5">
    <source>
        <dbReference type="Proteomes" id="UP001432039"/>
    </source>
</evidence>
<organism evidence="4 5">
    <name type="scientific">Streptomyces virginiae</name>
    <name type="common">Streptomyces cinnamonensis</name>
    <dbReference type="NCBI Taxonomy" id="1961"/>
    <lineage>
        <taxon>Bacteria</taxon>
        <taxon>Bacillati</taxon>
        <taxon>Actinomycetota</taxon>
        <taxon>Actinomycetes</taxon>
        <taxon>Kitasatosporales</taxon>
        <taxon>Streptomycetaceae</taxon>
        <taxon>Streptomyces</taxon>
    </lineage>
</organism>
<protein>
    <recommendedName>
        <fullName evidence="6">Gram-positive cocci surface proteins LPxTG domain-containing protein</fullName>
    </recommendedName>
</protein>
<feature type="chain" id="PRO_5046134958" description="Gram-positive cocci surface proteins LPxTG domain-containing protein" evidence="3">
    <location>
        <begin position="29"/>
        <end position="495"/>
    </location>
</feature>
<feature type="compositionally biased region" description="Low complexity" evidence="1">
    <location>
        <begin position="438"/>
        <end position="459"/>
    </location>
</feature>
<dbReference type="EMBL" id="CP108090">
    <property type="protein sequence ID" value="WUQ13129.1"/>
    <property type="molecule type" value="Genomic_DNA"/>
</dbReference>
<dbReference type="Proteomes" id="UP001432039">
    <property type="component" value="Chromosome"/>
</dbReference>
<dbReference type="RefSeq" id="WP_328962186.1">
    <property type="nucleotide sequence ID" value="NZ_CP108090.1"/>
</dbReference>
<keyword evidence="2" id="KW-1133">Transmembrane helix</keyword>
<feature type="compositionally biased region" description="Low complexity" evidence="1">
    <location>
        <begin position="47"/>
        <end position="61"/>
    </location>
</feature>
<keyword evidence="2" id="KW-0472">Membrane</keyword>
<evidence type="ECO:0008006" key="6">
    <source>
        <dbReference type="Google" id="ProtNLM"/>
    </source>
</evidence>
<keyword evidence="3" id="KW-0732">Signal</keyword>
<evidence type="ECO:0000256" key="1">
    <source>
        <dbReference type="SAM" id="MobiDB-lite"/>
    </source>
</evidence>
<gene>
    <name evidence="4" type="ORF">OG517_17735</name>
</gene>
<evidence type="ECO:0000256" key="3">
    <source>
        <dbReference type="SAM" id="SignalP"/>
    </source>
</evidence>
<name>A0ABZ1TBA6_STRVG</name>
<feature type="region of interest" description="Disordered" evidence="1">
    <location>
        <begin position="418"/>
        <end position="459"/>
    </location>
</feature>
<evidence type="ECO:0000313" key="4">
    <source>
        <dbReference type="EMBL" id="WUQ13129.1"/>
    </source>
</evidence>
<feature type="signal peptide" evidence="3">
    <location>
        <begin position="1"/>
        <end position="28"/>
    </location>
</feature>
<feature type="compositionally biased region" description="Polar residues" evidence="1">
    <location>
        <begin position="418"/>
        <end position="430"/>
    </location>
</feature>
<accession>A0ABZ1TBA6</accession>
<evidence type="ECO:0000256" key="2">
    <source>
        <dbReference type="SAM" id="Phobius"/>
    </source>
</evidence>
<keyword evidence="2" id="KW-0812">Transmembrane</keyword>
<feature type="compositionally biased region" description="Pro residues" evidence="1">
    <location>
        <begin position="62"/>
        <end position="75"/>
    </location>
</feature>
<reference evidence="4" key="1">
    <citation type="submission" date="2022-10" db="EMBL/GenBank/DDBJ databases">
        <title>The complete genomes of actinobacterial strains from the NBC collection.</title>
        <authorList>
            <person name="Joergensen T.S."/>
            <person name="Alvarez Arevalo M."/>
            <person name="Sterndorff E.B."/>
            <person name="Faurdal D."/>
            <person name="Vuksanovic O."/>
            <person name="Mourched A.-S."/>
            <person name="Charusanti P."/>
            <person name="Shaw S."/>
            <person name="Blin K."/>
            <person name="Weber T."/>
        </authorList>
    </citation>
    <scope>NUCLEOTIDE SEQUENCE</scope>
    <source>
        <strain evidence="4">NBC_00248</strain>
    </source>
</reference>
<proteinExistence type="predicted"/>